<dbReference type="InParanoid" id="K2RDA5"/>
<dbReference type="EMBL" id="AHHD01000500">
    <property type="protein sequence ID" value="EKG10927.1"/>
    <property type="molecule type" value="Genomic_DNA"/>
</dbReference>
<gene>
    <name evidence="1" type="ORF">MPH_11930</name>
</gene>
<name>K2RDA5_MACPH</name>
<evidence type="ECO:0000313" key="1">
    <source>
        <dbReference type="EMBL" id="EKG10927.1"/>
    </source>
</evidence>
<evidence type="ECO:0000313" key="2">
    <source>
        <dbReference type="Proteomes" id="UP000007129"/>
    </source>
</evidence>
<organism evidence="1 2">
    <name type="scientific">Macrophomina phaseolina (strain MS6)</name>
    <name type="common">Charcoal rot fungus</name>
    <dbReference type="NCBI Taxonomy" id="1126212"/>
    <lineage>
        <taxon>Eukaryota</taxon>
        <taxon>Fungi</taxon>
        <taxon>Dikarya</taxon>
        <taxon>Ascomycota</taxon>
        <taxon>Pezizomycotina</taxon>
        <taxon>Dothideomycetes</taxon>
        <taxon>Dothideomycetes incertae sedis</taxon>
        <taxon>Botryosphaeriales</taxon>
        <taxon>Botryosphaeriaceae</taxon>
        <taxon>Macrophomina</taxon>
    </lineage>
</organism>
<proteinExistence type="predicted"/>
<reference evidence="1 2" key="1">
    <citation type="journal article" date="2012" name="BMC Genomics">
        <title>Tools to kill: Genome of one of the most destructive plant pathogenic fungi Macrophomina phaseolina.</title>
        <authorList>
            <person name="Islam M.S."/>
            <person name="Haque M.S."/>
            <person name="Islam M.M."/>
            <person name="Emdad E.M."/>
            <person name="Halim A."/>
            <person name="Hossen Q.M.M."/>
            <person name="Hossain M.Z."/>
            <person name="Ahmed B."/>
            <person name="Rahim S."/>
            <person name="Rahman M.S."/>
            <person name="Alam M.M."/>
            <person name="Hou S."/>
            <person name="Wan X."/>
            <person name="Saito J.A."/>
            <person name="Alam M."/>
        </authorList>
    </citation>
    <scope>NUCLEOTIDE SEQUENCE [LARGE SCALE GENOMIC DNA]</scope>
    <source>
        <strain evidence="1 2">MS6</strain>
    </source>
</reference>
<comment type="caution">
    <text evidence="1">The sequence shown here is derived from an EMBL/GenBank/DDBJ whole genome shotgun (WGS) entry which is preliminary data.</text>
</comment>
<dbReference type="Proteomes" id="UP000007129">
    <property type="component" value="Unassembled WGS sequence"/>
</dbReference>
<accession>K2RDA5</accession>
<dbReference type="HOGENOM" id="CLU_1959994_0_0_1"/>
<dbReference type="VEuPathDB" id="FungiDB:MPH_11930"/>
<sequence>MRVAFNIICSSCSSYVLHAVIYLSWRSSSHNEFVFRLHPELEASRTCRYEPETGRKISPVSGSSLSPVKKRTALATKARRHTDSTSGQVCFLRGDNLDITDDGLTRRNQAHTVFFSSKLNTTIMTMIM</sequence>
<dbReference type="AlphaFoldDB" id="K2RDA5"/>
<protein>
    <submittedName>
        <fullName evidence="1">Uncharacterized protein</fullName>
    </submittedName>
</protein>